<accession>A0A1G9E2D5</accession>
<reference evidence="3" key="1">
    <citation type="submission" date="2016-10" db="EMBL/GenBank/DDBJ databases">
        <authorList>
            <person name="Varghese N."/>
            <person name="Submissions S."/>
        </authorList>
    </citation>
    <scope>NUCLEOTIDE SEQUENCE [LARGE SCALE GENOMIC DNA]</scope>
    <source>
        <strain evidence="3">CBMB127</strain>
    </source>
</reference>
<dbReference type="EMBL" id="FNFX01000004">
    <property type="protein sequence ID" value="SDK70305.1"/>
    <property type="molecule type" value="Genomic_DNA"/>
</dbReference>
<dbReference type="InterPro" id="IPR029063">
    <property type="entry name" value="SAM-dependent_MTases_sf"/>
</dbReference>
<dbReference type="Proteomes" id="UP000198629">
    <property type="component" value="Unassembled WGS sequence"/>
</dbReference>
<dbReference type="Gene3D" id="3.40.50.150">
    <property type="entry name" value="Vaccinia Virus protein VP39"/>
    <property type="match status" value="1"/>
</dbReference>
<dbReference type="InterPro" id="IPR046816">
    <property type="entry name" value="MmeI_Mtase"/>
</dbReference>
<gene>
    <name evidence="2" type="ORF">SAMN05192566_2129</name>
</gene>
<evidence type="ECO:0000313" key="2">
    <source>
        <dbReference type="EMBL" id="SDK70305.1"/>
    </source>
</evidence>
<name>A0A1G9E2D5_9PROT</name>
<protein>
    <recommendedName>
        <fullName evidence="1">MmeI-like DNA-methyltransferase domain-containing protein</fullName>
    </recommendedName>
</protein>
<evidence type="ECO:0000259" key="1">
    <source>
        <dbReference type="Pfam" id="PF20473"/>
    </source>
</evidence>
<dbReference type="STRING" id="492660.SAMN05192566_2129"/>
<proteinExistence type="predicted"/>
<keyword evidence="3" id="KW-1185">Reference proteome</keyword>
<sequence>MVIPQVVSRQRVADHGEVYTHPREVNAMLDLVRHETERIESRFLEPACGTGNFLVEIVARKLAVVKAKYAKTQLEYERYAAIAIGSVYGIELLADNVLACQQRLFLLFDQQYTQLYEARCKQACRETIRFILRRNILQGDALTLTTVAEPTEPIVFSEWSVINDGLIRRRDFKFAHLINRADSHSLLLFSGSGEETCLREPVKEYMPICLFALATQE</sequence>
<dbReference type="SUPFAM" id="SSF53335">
    <property type="entry name" value="S-adenosyl-L-methionine-dependent methyltransferases"/>
    <property type="match status" value="1"/>
</dbReference>
<dbReference type="AlphaFoldDB" id="A0A1G9E2D5"/>
<feature type="domain" description="MmeI-like DNA-methyltransferase" evidence="1">
    <location>
        <begin position="39"/>
        <end position="144"/>
    </location>
</feature>
<dbReference type="Pfam" id="PF20473">
    <property type="entry name" value="MmeI_Mtase"/>
    <property type="match status" value="1"/>
</dbReference>
<organism evidence="2 3">
    <name type="scientific">Methylophilus rhizosphaerae</name>
    <dbReference type="NCBI Taxonomy" id="492660"/>
    <lineage>
        <taxon>Bacteria</taxon>
        <taxon>Pseudomonadati</taxon>
        <taxon>Pseudomonadota</taxon>
        <taxon>Betaproteobacteria</taxon>
        <taxon>Nitrosomonadales</taxon>
        <taxon>Methylophilaceae</taxon>
        <taxon>Methylophilus</taxon>
    </lineage>
</organism>
<dbReference type="OrthoDB" id="9782445at2"/>
<evidence type="ECO:0000313" key="3">
    <source>
        <dbReference type="Proteomes" id="UP000198629"/>
    </source>
</evidence>
<dbReference type="RefSeq" id="WP_091472127.1">
    <property type="nucleotide sequence ID" value="NZ_FNFX01000004.1"/>
</dbReference>